<dbReference type="SUPFAM" id="SSF82171">
    <property type="entry name" value="DPP6 N-terminal domain-like"/>
    <property type="match status" value="1"/>
</dbReference>
<keyword evidence="3" id="KW-0472">Membrane</keyword>
<dbReference type="InterPro" id="IPR019775">
    <property type="entry name" value="WD40_repeat_CS"/>
</dbReference>
<evidence type="ECO:0000313" key="4">
    <source>
        <dbReference type="EMBL" id="VAW71108.1"/>
    </source>
</evidence>
<dbReference type="SMART" id="SM00320">
    <property type="entry name" value="WD40"/>
    <property type="match status" value="6"/>
</dbReference>
<dbReference type="SUPFAM" id="SSF50998">
    <property type="entry name" value="Quinoprotein alcohol dehydrogenase-like"/>
    <property type="match status" value="1"/>
</dbReference>
<dbReference type="EMBL" id="UOFL01000010">
    <property type="protein sequence ID" value="VAW71108.1"/>
    <property type="molecule type" value="Genomic_DNA"/>
</dbReference>
<dbReference type="Gene3D" id="2.130.10.10">
    <property type="entry name" value="YVTN repeat-like/Quinoprotein amine dehydrogenase"/>
    <property type="match status" value="3"/>
</dbReference>
<keyword evidence="3" id="KW-1133">Transmembrane helix</keyword>
<evidence type="ECO:0000256" key="2">
    <source>
        <dbReference type="ARBA" id="ARBA00022737"/>
    </source>
</evidence>
<dbReference type="Pfam" id="PF00400">
    <property type="entry name" value="WD40"/>
    <property type="match status" value="1"/>
</dbReference>
<reference evidence="4" key="1">
    <citation type="submission" date="2018-06" db="EMBL/GenBank/DDBJ databases">
        <authorList>
            <person name="Zhirakovskaya E."/>
        </authorList>
    </citation>
    <scope>NUCLEOTIDE SEQUENCE</scope>
</reference>
<dbReference type="PROSITE" id="PS00678">
    <property type="entry name" value="WD_REPEATS_1"/>
    <property type="match status" value="1"/>
</dbReference>
<dbReference type="InterPro" id="IPR015943">
    <property type="entry name" value="WD40/YVTN_repeat-like_dom_sf"/>
</dbReference>
<dbReference type="PROSITE" id="PS50082">
    <property type="entry name" value="WD_REPEATS_2"/>
    <property type="match status" value="1"/>
</dbReference>
<dbReference type="PANTHER" id="PTHR22838:SF0">
    <property type="entry name" value="WD REPEAT-CONTAINING PROTEIN 26"/>
    <property type="match status" value="1"/>
</dbReference>
<feature type="transmembrane region" description="Helical" evidence="3">
    <location>
        <begin position="27"/>
        <end position="48"/>
    </location>
</feature>
<dbReference type="PANTHER" id="PTHR22838">
    <property type="entry name" value="WD REPEAT PROTEIN 26-RELATED"/>
    <property type="match status" value="1"/>
</dbReference>
<gene>
    <name evidence="4" type="ORF">MNBD_GAMMA12-1262</name>
</gene>
<protein>
    <submittedName>
        <fullName evidence="4">Uncharacterized protein</fullName>
    </submittedName>
</protein>
<dbReference type="InterPro" id="IPR051350">
    <property type="entry name" value="WD_repeat-ST_regulator"/>
</dbReference>
<proteinExistence type="predicted"/>
<evidence type="ECO:0000256" key="1">
    <source>
        <dbReference type="ARBA" id="ARBA00022574"/>
    </source>
</evidence>
<accession>A0A3B0XS87</accession>
<evidence type="ECO:0000256" key="3">
    <source>
        <dbReference type="SAM" id="Phobius"/>
    </source>
</evidence>
<keyword evidence="3" id="KW-0812">Transmembrane</keyword>
<sequence>MKSLSLLNLRLARMGPDTGLIKSTFELLRLLLVMLSTIILLGGLLFLVGCSKPVGIDIVSQQSHFLTNNKIVIRLITQSPDQKLIATVGQDDWVRIWDFKTHDVLHAFKSDWKGIVAIRFYGKDKIILVTKERELRLYNLVTGRLIFQSKDPSYQKGKPVRNAYASTRGRNRRKYFRLDPLKVKFSQTARYVAIYTPEYLNVVDLQQKRIIKRYNKTKMKIRLFDFTWPGENLVVATQSKKLEYFSLKSMSVIKQTDVIKILRESSLRDFSLFNNNETVIFTGWRRRGILIQQVSNIKNVGSKRARASYYKHRKFTRYFQPGKMTVDKLNNKIVLHNGKGNVIVYDFNSPNKKKMLRFRFKHTVLHSANLSHDGNTLLLASEQTGTRGFPYLLADANTGEVSFAQPNVFTHAVSLAVHPQKNQLYSAHPNGAIHVWQLETGQHISTMQTGIKGISRLYLSGDGNTILGVAAGRKIFSYNVAIKKLSQLIYLNARNLESIGIDVTNNKILTGFGRNCTKVWSAKTWELSENTQSECQVDRSSLSDNVRNVIYNKSDKSTIVTFSVNKIEVKNKTHSSVHKKTVSGKIEQIRLSHNGKWLAAVVNPDTLYIWNANSLKRLHVIKLSSQLGKLKVLGFSKNSQNIYVGTSSGTLVNYDLLKGKEVYRRIGKNNPMSTLIEGGNGRYLVSAYTDNSIRVRNVLNGKLNYIIEVLPQDQWLIYRPGQLPIVASKTAWKYFRLRHRSSLQVDNKLLRSKDTYAKQLPGLKKEGSAIISSPGNP</sequence>
<keyword evidence="2" id="KW-0677">Repeat</keyword>
<dbReference type="InterPro" id="IPR001680">
    <property type="entry name" value="WD40_rpt"/>
</dbReference>
<organism evidence="4">
    <name type="scientific">hydrothermal vent metagenome</name>
    <dbReference type="NCBI Taxonomy" id="652676"/>
    <lineage>
        <taxon>unclassified sequences</taxon>
        <taxon>metagenomes</taxon>
        <taxon>ecological metagenomes</taxon>
    </lineage>
</organism>
<name>A0A3B0XS87_9ZZZZ</name>
<dbReference type="AlphaFoldDB" id="A0A3B0XS87"/>
<keyword evidence="1" id="KW-0853">WD repeat</keyword>
<dbReference type="InterPro" id="IPR011047">
    <property type="entry name" value="Quinoprotein_ADH-like_sf"/>
</dbReference>